<comment type="catalytic activity">
    <reaction evidence="14 16">
        <text>L-glutamate 5-semialdehyde + phosphate + NADP(+) = L-glutamyl 5-phosphate + NADPH + H(+)</text>
        <dbReference type="Rhea" id="RHEA:19541"/>
        <dbReference type="ChEBI" id="CHEBI:15378"/>
        <dbReference type="ChEBI" id="CHEBI:43474"/>
        <dbReference type="ChEBI" id="CHEBI:57783"/>
        <dbReference type="ChEBI" id="CHEBI:58066"/>
        <dbReference type="ChEBI" id="CHEBI:58274"/>
        <dbReference type="ChEBI" id="CHEBI:58349"/>
        <dbReference type="EC" id="1.2.1.41"/>
    </reaction>
</comment>
<evidence type="ECO:0000256" key="11">
    <source>
        <dbReference type="ARBA" id="ARBA00022857"/>
    </source>
</evidence>
<protein>
    <recommendedName>
        <fullName evidence="16">Delta-1-pyrroline-5-carboxylate synthase</fullName>
    </recommendedName>
    <domain>
        <recommendedName>
            <fullName evidence="16">Glutamate 5-kinase</fullName>
            <shortName evidence="16">GK</shortName>
            <ecNumber evidence="16">2.7.2.11</ecNumber>
        </recommendedName>
        <alternativeName>
            <fullName evidence="16">Gamma-glutamyl kinase</fullName>
        </alternativeName>
    </domain>
    <domain>
        <recommendedName>
            <fullName evidence="16">Gamma-glutamyl phosphate reductase</fullName>
            <shortName evidence="16">GPR</shortName>
            <ecNumber evidence="16">1.2.1.41</ecNumber>
        </recommendedName>
        <alternativeName>
            <fullName evidence="16">Glutamate-5-semialdehyde dehydrogenase</fullName>
        </alternativeName>
        <alternativeName>
            <fullName evidence="16">Glutamyl-gamma-semialdehyde dehydrogenase</fullName>
        </alternativeName>
    </domain>
</protein>
<keyword evidence="6 16" id="KW-0641">Proline biosynthesis</keyword>
<dbReference type="GO" id="GO:0005524">
    <property type="term" value="F:ATP binding"/>
    <property type="evidence" value="ECO:0007669"/>
    <property type="project" value="UniProtKB-UniRule"/>
</dbReference>
<evidence type="ECO:0000256" key="1">
    <source>
        <dbReference type="ARBA" id="ARBA00004985"/>
    </source>
</evidence>
<keyword evidence="12 16" id="KW-0560">Oxidoreductase</keyword>
<dbReference type="PRINTS" id="PR00474">
    <property type="entry name" value="GLU5KINASE"/>
</dbReference>
<dbReference type="Proteomes" id="UP001151699">
    <property type="component" value="Chromosome C"/>
</dbReference>
<dbReference type="GO" id="GO:0055129">
    <property type="term" value="P:L-proline biosynthetic process"/>
    <property type="evidence" value="ECO:0007669"/>
    <property type="project" value="UniProtKB-UniRule"/>
</dbReference>
<dbReference type="CDD" id="cd07079">
    <property type="entry name" value="ALDH_F18-19_ProA-GPR"/>
    <property type="match status" value="1"/>
</dbReference>
<dbReference type="PANTHER" id="PTHR11063">
    <property type="entry name" value="GLUTAMATE SEMIALDEHYDE DEHYDROGENASE"/>
    <property type="match status" value="1"/>
</dbReference>
<dbReference type="InterPro" id="IPR016162">
    <property type="entry name" value="Ald_DH_N"/>
</dbReference>
<organism evidence="19 20">
    <name type="scientific">Pseudolycoriella hygida</name>
    <dbReference type="NCBI Taxonomy" id="35572"/>
    <lineage>
        <taxon>Eukaryota</taxon>
        <taxon>Metazoa</taxon>
        <taxon>Ecdysozoa</taxon>
        <taxon>Arthropoda</taxon>
        <taxon>Hexapoda</taxon>
        <taxon>Insecta</taxon>
        <taxon>Pterygota</taxon>
        <taxon>Neoptera</taxon>
        <taxon>Endopterygota</taxon>
        <taxon>Diptera</taxon>
        <taxon>Nematocera</taxon>
        <taxon>Sciaroidea</taxon>
        <taxon>Sciaridae</taxon>
        <taxon>Pseudolycoriella</taxon>
    </lineage>
</organism>
<evidence type="ECO:0000256" key="3">
    <source>
        <dbReference type="ARBA" id="ARBA00006300"/>
    </source>
</evidence>
<dbReference type="EC" id="1.2.1.41" evidence="16"/>
<dbReference type="NCBIfam" id="TIGR01027">
    <property type="entry name" value="proB"/>
    <property type="match status" value="1"/>
</dbReference>
<dbReference type="PROSITE" id="PS01223">
    <property type="entry name" value="PROA"/>
    <property type="match status" value="1"/>
</dbReference>
<dbReference type="NCBIfam" id="TIGR00407">
    <property type="entry name" value="proA"/>
    <property type="match status" value="1"/>
</dbReference>
<dbReference type="OrthoDB" id="1934954at2759"/>
<dbReference type="AlphaFoldDB" id="A0A9Q0MPG7"/>
<keyword evidence="10 16" id="KW-0067">ATP-binding</keyword>
<dbReference type="InterPro" id="IPR020593">
    <property type="entry name" value="G-glutamylP_reductase_CS"/>
</dbReference>
<dbReference type="InterPro" id="IPR000965">
    <property type="entry name" value="GPR_dom"/>
</dbReference>
<evidence type="ECO:0000256" key="2">
    <source>
        <dbReference type="ARBA" id="ARBA00005185"/>
    </source>
</evidence>
<dbReference type="FunFam" id="3.40.1160.10:FF:000032">
    <property type="entry name" value="Delta-1-pyrroline-5-carboxylate synthase"/>
    <property type="match status" value="1"/>
</dbReference>
<evidence type="ECO:0000259" key="18">
    <source>
        <dbReference type="Pfam" id="PF00696"/>
    </source>
</evidence>
<comment type="pathway">
    <text evidence="2 16">Amino-acid biosynthesis; L-proline biosynthesis; L-glutamate 5-semialdehyde from L-glutamate: step 1/2.</text>
</comment>
<dbReference type="InterPro" id="IPR016161">
    <property type="entry name" value="Ald_DH/histidinol_DH"/>
</dbReference>
<dbReference type="NCBIfam" id="TIGR01092">
    <property type="entry name" value="P5CS"/>
    <property type="match status" value="1"/>
</dbReference>
<keyword evidence="13" id="KW-0511">Multifunctional enzyme</keyword>
<dbReference type="Gene3D" id="3.40.605.10">
    <property type="entry name" value="Aldehyde Dehydrogenase, Chain A, domain 1"/>
    <property type="match status" value="1"/>
</dbReference>
<evidence type="ECO:0000256" key="16">
    <source>
        <dbReference type="PIRNR" id="PIRNR036429"/>
    </source>
</evidence>
<dbReference type="Gene3D" id="3.40.309.10">
    <property type="entry name" value="Aldehyde Dehydrogenase, Chain A, domain 2"/>
    <property type="match status" value="1"/>
</dbReference>
<keyword evidence="20" id="KW-1185">Reference proteome</keyword>
<comment type="similarity">
    <text evidence="3 16">In the C-terminal section; belongs to the gamma-glutamyl phosphate reductase family.</text>
</comment>
<dbReference type="PANTHER" id="PTHR11063:SF8">
    <property type="entry name" value="DELTA-1-PYRROLINE-5-CARBOXYLATE SYNTHASE"/>
    <property type="match status" value="1"/>
</dbReference>
<evidence type="ECO:0000313" key="20">
    <source>
        <dbReference type="Proteomes" id="UP001151699"/>
    </source>
</evidence>
<evidence type="ECO:0000313" key="19">
    <source>
        <dbReference type="EMBL" id="KAJ6635675.1"/>
    </source>
</evidence>
<dbReference type="SUPFAM" id="SSF53633">
    <property type="entry name" value="Carbamate kinase-like"/>
    <property type="match status" value="1"/>
</dbReference>
<evidence type="ECO:0000256" key="15">
    <source>
        <dbReference type="ARBA" id="ARBA00049141"/>
    </source>
</evidence>
<dbReference type="EC" id="2.7.2.11" evidence="16"/>
<keyword evidence="7 16" id="KW-0808">Transferase</keyword>
<feature type="domain" description="Aspartate/glutamate/uridylate kinase" evidence="18">
    <location>
        <begin position="82"/>
        <end position="343"/>
    </location>
</feature>
<keyword evidence="8 16" id="KW-0547">Nucleotide-binding</keyword>
<comment type="similarity">
    <text evidence="4 16">In the N-terminal section; belongs to the glutamate 5-kinase family.</text>
</comment>
<evidence type="ECO:0000256" key="9">
    <source>
        <dbReference type="ARBA" id="ARBA00022777"/>
    </source>
</evidence>
<evidence type="ECO:0000256" key="5">
    <source>
        <dbReference type="ARBA" id="ARBA00022605"/>
    </source>
</evidence>
<dbReference type="InterPro" id="IPR015590">
    <property type="entry name" value="Aldehyde_DH_dom"/>
</dbReference>
<dbReference type="InterPro" id="IPR036393">
    <property type="entry name" value="AceGlu_kinase-like_sf"/>
</dbReference>
<sequence>MILSLSRGIKYCKHSLPCRNGLTIGQFAKYLTHTGIRTASSSAGGRLSHGHGANLNDKRVVIGEQGEKTTFSDRSQLKYARRLVIKLGSAVITREDNHGLALGRLASIVEQVAECHLEGRECIMVTSGAVAFGKQKLTQELLMSLSMRETLSPKDHTREDAATILEPRAAAAVGQSGLMSLYDAMFAQYGVKIAQVLVTKPDFYNEGTRENLFCTLSELISLNIVPIINTNDAVSPPMFIEHDEATPGSGSKKGIAIKDNDSLSAMLAANVQADLLILMSDVDGIYNKPPWEDGARLMHTYTSSDRNLIQFGRKSKVGTGGMDSKVSAATWALDRGVNVVICNGTQDKAIKTIIAGRKVGTFFTENAAGGPTPVDTLAENARVGSRILQSLSAEERAASVYTLADLLISKQAQVLDANAKDLLAGKKAGLAKPLLSRLALTSDKLKNLAVGLKQIADSSHKNVGRVIRRTKIAENLHLSQVTVPIGVLLVIFESRPDSLPQVASLAMASANGLLLKGGKEASHSNKALIELVQESLATIGAEKAISLVSTREEISDLLSMDKHIDLIIPRGSSDLVRTIQEQSQHIPVLGHAEGICHVYVDKDADLTKALKVVRDSKCDYPAACNAMETLLIHEDLMNGPFFADICNLLKREGVTVYAGPALNQNLTFGPPAAKSLKQEYGSLEATIEIVKSLDAAIEHIHKYGSSHTDVIVTENEHTAKHFIQQVDSACVFHNASSRFADGFRFGLGAEVGISTARIHARGPVGVEGLLTTKWILQGKDHLVADFADGGDRKYLHESQPID</sequence>
<dbReference type="HAMAP" id="MF_00456">
    <property type="entry name" value="ProB"/>
    <property type="match status" value="1"/>
</dbReference>
<evidence type="ECO:0000256" key="8">
    <source>
        <dbReference type="ARBA" id="ARBA00022741"/>
    </source>
</evidence>
<gene>
    <name evidence="19" type="primary">Aldh18a1</name>
    <name evidence="19" type="ORF">Bhyg_14261</name>
</gene>
<evidence type="ECO:0000256" key="6">
    <source>
        <dbReference type="ARBA" id="ARBA00022650"/>
    </source>
</evidence>
<evidence type="ECO:0000256" key="12">
    <source>
        <dbReference type="ARBA" id="ARBA00023002"/>
    </source>
</evidence>
<keyword evidence="5 16" id="KW-0028">Amino-acid biosynthesis</keyword>
<dbReference type="GO" id="GO:0004350">
    <property type="term" value="F:glutamate-5-semialdehyde dehydrogenase activity"/>
    <property type="evidence" value="ECO:0007669"/>
    <property type="project" value="UniProtKB-UniRule"/>
</dbReference>
<accession>A0A9Q0MPG7</accession>
<dbReference type="CDD" id="cd04256">
    <property type="entry name" value="AAK_P5CS_ProBA"/>
    <property type="match status" value="1"/>
</dbReference>
<evidence type="ECO:0000256" key="10">
    <source>
        <dbReference type="ARBA" id="ARBA00022840"/>
    </source>
</evidence>
<dbReference type="HAMAP" id="MF_00412">
    <property type="entry name" value="ProA"/>
    <property type="match status" value="1"/>
</dbReference>
<name>A0A9Q0MPG7_9DIPT</name>
<reference evidence="19" key="1">
    <citation type="submission" date="2022-07" db="EMBL/GenBank/DDBJ databases">
        <authorList>
            <person name="Trinca V."/>
            <person name="Uliana J.V.C."/>
            <person name="Torres T.T."/>
            <person name="Ward R.J."/>
            <person name="Monesi N."/>
        </authorList>
    </citation>
    <scope>NUCLEOTIDE SEQUENCE</scope>
    <source>
        <strain evidence="19">HSMRA1968</strain>
        <tissue evidence="19">Whole embryos</tissue>
    </source>
</reference>
<feature type="domain" description="Aldehyde dehydrogenase" evidence="17">
    <location>
        <begin position="364"/>
        <end position="675"/>
    </location>
</feature>
<keyword evidence="11 16" id="KW-0521">NADP</keyword>
<dbReference type="InterPro" id="IPR005766">
    <property type="entry name" value="P5_carboxy_syn"/>
</dbReference>
<evidence type="ECO:0000256" key="7">
    <source>
        <dbReference type="ARBA" id="ARBA00022679"/>
    </source>
</evidence>
<dbReference type="InterPro" id="IPR001048">
    <property type="entry name" value="Asp/Glu/Uridylate_kinase"/>
</dbReference>
<dbReference type="GO" id="GO:0005739">
    <property type="term" value="C:mitochondrion"/>
    <property type="evidence" value="ECO:0007669"/>
    <property type="project" value="UniProtKB-UniRule"/>
</dbReference>
<keyword evidence="9 16" id="KW-0418">Kinase</keyword>
<dbReference type="PIRSF" id="PIRSF036429">
    <property type="entry name" value="P5C_syn"/>
    <property type="match status" value="1"/>
</dbReference>
<comment type="catalytic activity">
    <reaction evidence="15 16">
        <text>L-glutamate + ATP = L-glutamyl 5-phosphate + ADP</text>
        <dbReference type="Rhea" id="RHEA:14877"/>
        <dbReference type="ChEBI" id="CHEBI:29985"/>
        <dbReference type="ChEBI" id="CHEBI:30616"/>
        <dbReference type="ChEBI" id="CHEBI:58274"/>
        <dbReference type="ChEBI" id="CHEBI:456216"/>
        <dbReference type="EC" id="2.7.2.11"/>
    </reaction>
</comment>
<comment type="pathway">
    <text evidence="1 16">Amino-acid biosynthesis; L-proline biosynthesis; L-glutamate 5-semialdehyde from L-glutamate: step 2/2.</text>
</comment>
<evidence type="ECO:0000256" key="13">
    <source>
        <dbReference type="ARBA" id="ARBA00023268"/>
    </source>
</evidence>
<evidence type="ECO:0000259" key="17">
    <source>
        <dbReference type="Pfam" id="PF00171"/>
    </source>
</evidence>
<dbReference type="PROSITE" id="PS00902">
    <property type="entry name" value="GLUTAMATE_5_KINASE"/>
    <property type="match status" value="1"/>
</dbReference>
<dbReference type="InterPro" id="IPR041744">
    <property type="entry name" value="G5K_ProBA"/>
</dbReference>
<dbReference type="SUPFAM" id="SSF53720">
    <property type="entry name" value="ALDH-like"/>
    <property type="match status" value="1"/>
</dbReference>
<dbReference type="GO" id="GO:0004349">
    <property type="term" value="F:glutamate 5-kinase activity"/>
    <property type="evidence" value="ECO:0007669"/>
    <property type="project" value="UniProtKB-UniRule"/>
</dbReference>
<dbReference type="InterPro" id="IPR001057">
    <property type="entry name" value="Glu/AcGlu_kinase"/>
</dbReference>
<dbReference type="NCBIfam" id="NF001221">
    <property type="entry name" value="PRK00197.1"/>
    <property type="match status" value="1"/>
</dbReference>
<dbReference type="Pfam" id="PF00171">
    <property type="entry name" value="Aldedh"/>
    <property type="match status" value="1"/>
</dbReference>
<dbReference type="FunFam" id="3.40.309.10:FF:000011">
    <property type="entry name" value="Delta-1-pyrroline-5-carboxylate synthase"/>
    <property type="match status" value="1"/>
</dbReference>
<evidence type="ECO:0000256" key="4">
    <source>
        <dbReference type="ARBA" id="ARBA00009302"/>
    </source>
</evidence>
<dbReference type="Pfam" id="PF00696">
    <property type="entry name" value="AA_kinase"/>
    <property type="match status" value="1"/>
</dbReference>
<dbReference type="Gene3D" id="3.40.1160.10">
    <property type="entry name" value="Acetylglutamate kinase-like"/>
    <property type="match status" value="2"/>
</dbReference>
<evidence type="ECO:0000256" key="14">
    <source>
        <dbReference type="ARBA" id="ARBA00049024"/>
    </source>
</evidence>
<dbReference type="InterPro" id="IPR016163">
    <property type="entry name" value="Ald_DH_C"/>
</dbReference>
<proteinExistence type="inferred from homology"/>
<comment type="caution">
    <text evidence="19">The sequence shown here is derived from an EMBL/GenBank/DDBJ whole genome shotgun (WGS) entry which is preliminary data.</text>
</comment>
<dbReference type="InterPro" id="IPR005715">
    <property type="entry name" value="Glu_5kinase/COase_Synthase"/>
</dbReference>
<dbReference type="InterPro" id="IPR019797">
    <property type="entry name" value="Glutamate_5-kinase_CS"/>
</dbReference>
<dbReference type="EMBL" id="WJQU01000004">
    <property type="protein sequence ID" value="KAJ6635675.1"/>
    <property type="molecule type" value="Genomic_DNA"/>
</dbReference>